<organism evidence="4">
    <name type="scientific">Timema bartmani</name>
    <dbReference type="NCBI Taxonomy" id="61472"/>
    <lineage>
        <taxon>Eukaryota</taxon>
        <taxon>Metazoa</taxon>
        <taxon>Ecdysozoa</taxon>
        <taxon>Arthropoda</taxon>
        <taxon>Hexapoda</taxon>
        <taxon>Insecta</taxon>
        <taxon>Pterygota</taxon>
        <taxon>Neoptera</taxon>
        <taxon>Polyneoptera</taxon>
        <taxon>Phasmatodea</taxon>
        <taxon>Timematodea</taxon>
        <taxon>Timematoidea</taxon>
        <taxon>Timematidae</taxon>
        <taxon>Timema</taxon>
    </lineage>
</organism>
<dbReference type="GO" id="GO:0051321">
    <property type="term" value="P:meiotic cell cycle"/>
    <property type="evidence" value="ECO:0007669"/>
    <property type="project" value="TreeGrafter"/>
</dbReference>
<dbReference type="AlphaFoldDB" id="A0A7R9EUN2"/>
<comment type="similarity">
    <text evidence="1">Belongs to the XLR/SYCP3 family.</text>
</comment>
<dbReference type="PANTHER" id="PTHR19368">
    <property type="entry name" value="XLR/SCP3/FAM9"/>
    <property type="match status" value="1"/>
</dbReference>
<accession>A0A7R9EUN2</accession>
<dbReference type="EMBL" id="OD565427">
    <property type="protein sequence ID" value="CAD7441754.1"/>
    <property type="molecule type" value="Genomic_DNA"/>
</dbReference>
<dbReference type="Pfam" id="PF04803">
    <property type="entry name" value="Cor1"/>
    <property type="match status" value="1"/>
</dbReference>
<evidence type="ECO:0000313" key="4">
    <source>
        <dbReference type="EMBL" id="CAD7441754.1"/>
    </source>
</evidence>
<keyword evidence="2" id="KW-0175">Coiled coil</keyword>
<sequence>MAPNKLNKSASNIGKKLVPMAKTNIFQNFNSSDSSEEECQLNREQSPDKCSTVSKVSQMTTKRRFSTVVFGKTDEEHTNVPDYDNEMSKMLSMFSNDVNKALLAKRKRLEQYSEATIQASQVKIEQMCRSQATETQRSLEEMRTQLTASLDQCEKDIKHSEEQEDKIKKVTQQQIKVLQQSRTTLKEKLSTLRELCTSISEKSEQQETKQKNECEKVQTELTEELTSLQRKLMTEIQKEELAIMHKSLQKAFFM</sequence>
<protein>
    <recommendedName>
        <fullName evidence="3">XLR/SYCP3/FAM9 domain-containing protein</fullName>
    </recommendedName>
</protein>
<dbReference type="InterPro" id="IPR006888">
    <property type="entry name" value="XLR/SYCP3/FAM9_dom"/>
</dbReference>
<evidence type="ECO:0000259" key="3">
    <source>
        <dbReference type="Pfam" id="PF04803"/>
    </source>
</evidence>
<dbReference type="InterPro" id="IPR051443">
    <property type="entry name" value="XLR/SYCP3"/>
</dbReference>
<gene>
    <name evidence="4" type="ORF">TBIB3V08_LOCUS4207</name>
</gene>
<evidence type="ECO:0000256" key="1">
    <source>
        <dbReference type="ARBA" id="ARBA00010283"/>
    </source>
</evidence>
<dbReference type="PANTHER" id="PTHR19368:SF15">
    <property type="entry name" value="XLR_SYCP3_FAM9 DOMAIN-CONTAINING PROTEIN"/>
    <property type="match status" value="1"/>
</dbReference>
<reference evidence="4" key="1">
    <citation type="submission" date="2020-11" db="EMBL/GenBank/DDBJ databases">
        <authorList>
            <person name="Tran Van P."/>
        </authorList>
    </citation>
    <scope>NUCLEOTIDE SEQUENCE</scope>
</reference>
<dbReference type="GO" id="GO:0000795">
    <property type="term" value="C:synaptonemal complex"/>
    <property type="evidence" value="ECO:0007669"/>
    <property type="project" value="TreeGrafter"/>
</dbReference>
<feature type="domain" description="XLR/SYCP3/FAM9" evidence="3">
    <location>
        <begin position="100"/>
        <end position="231"/>
    </location>
</feature>
<dbReference type="GO" id="GO:0007286">
    <property type="term" value="P:spermatid development"/>
    <property type="evidence" value="ECO:0007669"/>
    <property type="project" value="TreeGrafter"/>
</dbReference>
<evidence type="ECO:0000256" key="2">
    <source>
        <dbReference type="SAM" id="Coils"/>
    </source>
</evidence>
<feature type="coiled-coil region" evidence="2">
    <location>
        <begin position="143"/>
        <end position="231"/>
    </location>
</feature>
<proteinExistence type="inferred from homology"/>
<name>A0A7R9EUN2_9NEOP</name>